<organism evidence="2 3">
    <name type="scientific">Streptomyces natalensis ATCC 27448</name>
    <dbReference type="NCBI Taxonomy" id="1240678"/>
    <lineage>
        <taxon>Bacteria</taxon>
        <taxon>Bacillati</taxon>
        <taxon>Actinomycetota</taxon>
        <taxon>Actinomycetes</taxon>
        <taxon>Kitasatosporales</taxon>
        <taxon>Streptomycetaceae</taxon>
        <taxon>Streptomyces</taxon>
    </lineage>
</organism>
<name>A0A0D7CLW8_9ACTN</name>
<sequence>MLSLVVAPWQCAPVITRNADVPHDAASTMKVAVLAALYRYGADLDRRVPVINRFASVAGGSYGNTPQADSDPRPWELLGGTASLRWLAGRMVTHSSNLATNVCLAEVGHEAVAEVWRRAGATGSASPRGIEDYAGRDAGVHNRVTARDLVRLLESLEPEVLGLLEGNVHRVDVAAGLPPGTRLAGKNGWFPGMRHSAAVVYPPDTAPYTLAVCYSGPLATGHTVHDPAARLLARLSARVWCHRHALMR</sequence>
<evidence type="ECO:0000313" key="3">
    <source>
        <dbReference type="Proteomes" id="UP000032458"/>
    </source>
</evidence>
<dbReference type="InterPro" id="IPR000871">
    <property type="entry name" value="Beta-lactam_class-A"/>
</dbReference>
<dbReference type="PANTHER" id="PTHR35333:SF3">
    <property type="entry name" value="BETA-LACTAMASE-TYPE TRANSPEPTIDASE FOLD CONTAINING PROTEIN"/>
    <property type="match status" value="1"/>
</dbReference>
<dbReference type="Pfam" id="PF13354">
    <property type="entry name" value="Beta-lactamase2"/>
    <property type="match status" value="1"/>
</dbReference>
<dbReference type="PANTHER" id="PTHR35333">
    <property type="entry name" value="BETA-LACTAMASE"/>
    <property type="match status" value="1"/>
</dbReference>
<dbReference type="PATRIC" id="fig|1240678.4.peg.4380"/>
<dbReference type="GO" id="GO:0008800">
    <property type="term" value="F:beta-lactamase activity"/>
    <property type="evidence" value="ECO:0007669"/>
    <property type="project" value="InterPro"/>
</dbReference>
<accession>A0A0D7CLW8</accession>
<evidence type="ECO:0000259" key="1">
    <source>
        <dbReference type="Pfam" id="PF13354"/>
    </source>
</evidence>
<dbReference type="Proteomes" id="UP000032458">
    <property type="component" value="Unassembled WGS sequence"/>
</dbReference>
<proteinExistence type="predicted"/>
<keyword evidence="3" id="KW-1185">Reference proteome</keyword>
<reference evidence="2 3" key="1">
    <citation type="submission" date="2014-09" db="EMBL/GenBank/DDBJ databases">
        <title>Draft genome sequence of Streptomyces natalensis ATCC 27448, producer of the antifungal pimaricin.</title>
        <authorList>
            <person name="Mendes M.V."/>
            <person name="Beites T."/>
            <person name="Pires S."/>
            <person name="Santos C.L."/>
            <person name="Moradas-Ferreira P."/>
        </authorList>
    </citation>
    <scope>NUCLEOTIDE SEQUENCE [LARGE SCALE GENOMIC DNA]</scope>
    <source>
        <strain evidence="2 3">ATCC 27448</strain>
    </source>
</reference>
<dbReference type="Gene3D" id="3.40.710.10">
    <property type="entry name" value="DD-peptidase/beta-lactamase superfamily"/>
    <property type="match status" value="1"/>
</dbReference>
<dbReference type="EMBL" id="JRKI01000028">
    <property type="protein sequence ID" value="KIZ16447.1"/>
    <property type="molecule type" value="Genomic_DNA"/>
</dbReference>
<comment type="caution">
    <text evidence="2">The sequence shown here is derived from an EMBL/GenBank/DDBJ whole genome shotgun (WGS) entry which is preliminary data.</text>
</comment>
<dbReference type="AlphaFoldDB" id="A0A0D7CLW8"/>
<dbReference type="SUPFAM" id="SSF56601">
    <property type="entry name" value="beta-lactamase/transpeptidase-like"/>
    <property type="match status" value="1"/>
</dbReference>
<dbReference type="GO" id="GO:0046677">
    <property type="term" value="P:response to antibiotic"/>
    <property type="evidence" value="ECO:0007669"/>
    <property type="project" value="InterPro"/>
</dbReference>
<dbReference type="RefSeq" id="WP_030063289.1">
    <property type="nucleotide sequence ID" value="NZ_JRKI01000028.1"/>
</dbReference>
<protein>
    <submittedName>
        <fullName evidence="2">Beta-lactamase</fullName>
    </submittedName>
</protein>
<evidence type="ECO:0000313" key="2">
    <source>
        <dbReference type="EMBL" id="KIZ16447.1"/>
    </source>
</evidence>
<feature type="domain" description="Beta-lactamase class A catalytic" evidence="1">
    <location>
        <begin position="15"/>
        <end position="213"/>
    </location>
</feature>
<dbReference type="InterPro" id="IPR012338">
    <property type="entry name" value="Beta-lactam/transpept-like"/>
</dbReference>
<dbReference type="GO" id="GO:0030655">
    <property type="term" value="P:beta-lactam antibiotic catabolic process"/>
    <property type="evidence" value="ECO:0007669"/>
    <property type="project" value="InterPro"/>
</dbReference>
<dbReference type="InterPro" id="IPR045155">
    <property type="entry name" value="Beta-lactam_cat"/>
</dbReference>
<gene>
    <name evidence="2" type="ORF">SNA_20720</name>
</gene>